<protein>
    <submittedName>
        <fullName evidence="2">Uncharacterized protein</fullName>
    </submittedName>
</protein>
<evidence type="ECO:0000256" key="1">
    <source>
        <dbReference type="SAM" id="MobiDB-lite"/>
    </source>
</evidence>
<gene>
    <name evidence="2" type="ORF">ACFFJC_14995</name>
</gene>
<evidence type="ECO:0000313" key="3">
    <source>
        <dbReference type="Proteomes" id="UP001589798"/>
    </source>
</evidence>
<dbReference type="Proteomes" id="UP001589798">
    <property type="component" value="Unassembled WGS sequence"/>
</dbReference>
<reference evidence="2 3" key="1">
    <citation type="submission" date="2024-09" db="EMBL/GenBank/DDBJ databases">
        <authorList>
            <person name="Sun Q."/>
            <person name="Mori K."/>
        </authorList>
    </citation>
    <scope>NUCLEOTIDE SEQUENCE [LARGE SCALE GENOMIC DNA]</scope>
    <source>
        <strain evidence="2 3">CCM 7706</strain>
    </source>
</reference>
<organism evidence="2 3">
    <name type="scientific">Novosphingobium soli</name>
    <dbReference type="NCBI Taxonomy" id="574956"/>
    <lineage>
        <taxon>Bacteria</taxon>
        <taxon>Pseudomonadati</taxon>
        <taxon>Pseudomonadota</taxon>
        <taxon>Alphaproteobacteria</taxon>
        <taxon>Sphingomonadales</taxon>
        <taxon>Sphingomonadaceae</taxon>
        <taxon>Novosphingobium</taxon>
    </lineage>
</organism>
<dbReference type="EMBL" id="JBHLWK010000018">
    <property type="protein sequence ID" value="MFC0205571.1"/>
    <property type="molecule type" value="Genomic_DNA"/>
</dbReference>
<proteinExistence type="predicted"/>
<name>A0ABV6CYU3_9SPHN</name>
<feature type="region of interest" description="Disordered" evidence="1">
    <location>
        <begin position="51"/>
        <end position="78"/>
    </location>
</feature>
<keyword evidence="3" id="KW-1185">Reference proteome</keyword>
<accession>A0ABV6CYU3</accession>
<sequence length="108" mass="11626">MPDLPPAPPAIEAPAFDLARLPRGPGLDLRAVKARCPEGRAGEIVVCAPDESRERMQLSREAERPDPRPPRAEMDLGGGARLDVHLDSAAMPNGQSAQRIMVAIKLPF</sequence>
<feature type="compositionally biased region" description="Basic and acidic residues" evidence="1">
    <location>
        <begin position="51"/>
        <end position="74"/>
    </location>
</feature>
<evidence type="ECO:0000313" key="2">
    <source>
        <dbReference type="EMBL" id="MFC0205571.1"/>
    </source>
</evidence>
<comment type="caution">
    <text evidence="2">The sequence shown here is derived from an EMBL/GenBank/DDBJ whole genome shotgun (WGS) entry which is preliminary data.</text>
</comment>
<dbReference type="RefSeq" id="WP_379488303.1">
    <property type="nucleotide sequence ID" value="NZ_JBHLWK010000018.1"/>
</dbReference>